<gene>
    <name evidence="2" type="ORF">FJT64_007654</name>
</gene>
<reference evidence="2 3" key="1">
    <citation type="submission" date="2019-07" db="EMBL/GenBank/DDBJ databases">
        <title>Draft genome assembly of a fouling barnacle, Amphibalanus amphitrite (Darwin, 1854): The first reference genome for Thecostraca.</title>
        <authorList>
            <person name="Kim W."/>
        </authorList>
    </citation>
    <scope>NUCLEOTIDE SEQUENCE [LARGE SCALE GENOMIC DNA]</scope>
    <source>
        <strain evidence="2">SNU_AA5</strain>
        <tissue evidence="2">Soma without cirri and trophi</tissue>
    </source>
</reference>
<feature type="signal peptide" evidence="1">
    <location>
        <begin position="1"/>
        <end position="21"/>
    </location>
</feature>
<proteinExistence type="predicted"/>
<evidence type="ECO:0000256" key="1">
    <source>
        <dbReference type="SAM" id="SignalP"/>
    </source>
</evidence>
<feature type="chain" id="PRO_5025595180" description="Protein takeout" evidence="1">
    <location>
        <begin position="22"/>
        <end position="241"/>
    </location>
</feature>
<dbReference type="Proteomes" id="UP000440578">
    <property type="component" value="Unassembled WGS sequence"/>
</dbReference>
<dbReference type="AlphaFoldDB" id="A0A6A4VV91"/>
<accession>A0A6A4VV91</accession>
<evidence type="ECO:0000313" key="2">
    <source>
        <dbReference type="EMBL" id="KAF0294702.1"/>
    </source>
</evidence>
<evidence type="ECO:0008006" key="4">
    <source>
        <dbReference type="Google" id="ProtNLM"/>
    </source>
</evidence>
<dbReference type="EMBL" id="VIIS01001669">
    <property type="protein sequence ID" value="KAF0294702.1"/>
    <property type="molecule type" value="Genomic_DNA"/>
</dbReference>
<organism evidence="2 3">
    <name type="scientific">Amphibalanus amphitrite</name>
    <name type="common">Striped barnacle</name>
    <name type="synonym">Balanus amphitrite</name>
    <dbReference type="NCBI Taxonomy" id="1232801"/>
    <lineage>
        <taxon>Eukaryota</taxon>
        <taxon>Metazoa</taxon>
        <taxon>Ecdysozoa</taxon>
        <taxon>Arthropoda</taxon>
        <taxon>Crustacea</taxon>
        <taxon>Multicrustacea</taxon>
        <taxon>Cirripedia</taxon>
        <taxon>Thoracica</taxon>
        <taxon>Thoracicalcarea</taxon>
        <taxon>Balanomorpha</taxon>
        <taxon>Balanoidea</taxon>
        <taxon>Balanidae</taxon>
        <taxon>Amphibalaninae</taxon>
        <taxon>Amphibalanus</taxon>
    </lineage>
</organism>
<sequence>MGRGLLPAGLLLLAIVTSAAGITCNFRDAASLTSCVGSILSASRPALKKRFDPLRFRGVSGTGAINWTLTGVQFHGLSQFQVIVLEVQHSANLSLTVQAALGWQRLAGSGAGWFSTCPRVLGKPQCFSFTARPRLRVEGAVASLATELYLSLRNGTLKVTPRNTQVGFDIEKLNVNVNLDGFLGVLDNMLRNPSDKYAEKLTKEWWTKNKPILENKAKKFLNQLVKKHLSQDLATLLKGVR</sequence>
<keyword evidence="3" id="KW-1185">Reference proteome</keyword>
<keyword evidence="1" id="KW-0732">Signal</keyword>
<protein>
    <recommendedName>
        <fullName evidence="4">Protein takeout</fullName>
    </recommendedName>
</protein>
<evidence type="ECO:0000313" key="3">
    <source>
        <dbReference type="Proteomes" id="UP000440578"/>
    </source>
</evidence>
<name>A0A6A4VV91_AMPAM</name>
<comment type="caution">
    <text evidence="2">The sequence shown here is derived from an EMBL/GenBank/DDBJ whole genome shotgun (WGS) entry which is preliminary data.</text>
</comment>